<keyword evidence="2" id="KW-0245">EGF-like domain</keyword>
<feature type="domain" description="Laminin G" evidence="5">
    <location>
        <begin position="258"/>
        <end position="436"/>
    </location>
</feature>
<feature type="disulfide bond" evidence="3">
    <location>
        <begin position="850"/>
        <end position="877"/>
    </location>
</feature>
<dbReference type="InterPro" id="IPR001881">
    <property type="entry name" value="EGF-like_Ca-bd_dom"/>
</dbReference>
<keyword evidence="1 2" id="KW-1015">Disulfide bond</keyword>
<feature type="domain" description="Laminin G" evidence="5">
    <location>
        <begin position="479"/>
        <end position="658"/>
    </location>
</feature>
<dbReference type="SMART" id="SM00179">
    <property type="entry name" value="EGF_CA"/>
    <property type="match status" value="3"/>
</dbReference>
<comment type="caution">
    <text evidence="2">Lacks conserved residue(s) required for the propagation of feature annotation.</text>
</comment>
<dbReference type="GO" id="GO:0005509">
    <property type="term" value="F:calcium ion binding"/>
    <property type="evidence" value="ECO:0007669"/>
    <property type="project" value="InterPro"/>
</dbReference>
<evidence type="ECO:0000256" key="4">
    <source>
        <dbReference type="SAM" id="MobiDB-lite"/>
    </source>
</evidence>
<accession>A0AAV4SN85</accession>
<feature type="domain" description="EGF-like" evidence="6">
    <location>
        <begin position="214"/>
        <end position="253"/>
    </location>
</feature>
<dbReference type="PANTHER" id="PTHR15036:SF85">
    <property type="entry name" value="SP2353, ISOFORM A"/>
    <property type="match status" value="1"/>
</dbReference>
<feature type="disulfide bond" evidence="2">
    <location>
        <begin position="464"/>
        <end position="473"/>
    </location>
</feature>
<feature type="compositionally biased region" description="Basic and acidic residues" evidence="4">
    <location>
        <begin position="21"/>
        <end position="31"/>
    </location>
</feature>
<dbReference type="Gene3D" id="2.60.120.200">
    <property type="match status" value="3"/>
</dbReference>
<dbReference type="SUPFAM" id="SSF57196">
    <property type="entry name" value="EGF/Laminin"/>
    <property type="match status" value="1"/>
</dbReference>
<dbReference type="Pfam" id="PF00054">
    <property type="entry name" value="Laminin_G_1"/>
    <property type="match status" value="3"/>
</dbReference>
<keyword evidence="8" id="KW-1185">Reference proteome</keyword>
<evidence type="ECO:0000256" key="3">
    <source>
        <dbReference type="PROSITE-ProRule" id="PRU00122"/>
    </source>
</evidence>
<evidence type="ECO:0000256" key="2">
    <source>
        <dbReference type="PROSITE-ProRule" id="PRU00076"/>
    </source>
</evidence>
<organism evidence="7 8">
    <name type="scientific">Caerostris darwini</name>
    <dbReference type="NCBI Taxonomy" id="1538125"/>
    <lineage>
        <taxon>Eukaryota</taxon>
        <taxon>Metazoa</taxon>
        <taxon>Ecdysozoa</taxon>
        <taxon>Arthropoda</taxon>
        <taxon>Chelicerata</taxon>
        <taxon>Arachnida</taxon>
        <taxon>Araneae</taxon>
        <taxon>Araneomorphae</taxon>
        <taxon>Entelegynae</taxon>
        <taxon>Araneoidea</taxon>
        <taxon>Araneidae</taxon>
        <taxon>Caerostris</taxon>
    </lineage>
</organism>
<evidence type="ECO:0000313" key="8">
    <source>
        <dbReference type="Proteomes" id="UP001054837"/>
    </source>
</evidence>
<dbReference type="PROSITE" id="PS00022">
    <property type="entry name" value="EGF_1"/>
    <property type="match status" value="3"/>
</dbReference>
<dbReference type="SMART" id="SM00282">
    <property type="entry name" value="LamG"/>
    <property type="match status" value="3"/>
</dbReference>
<dbReference type="InterPro" id="IPR000742">
    <property type="entry name" value="EGF"/>
</dbReference>
<evidence type="ECO:0000256" key="1">
    <source>
        <dbReference type="ARBA" id="ARBA00023157"/>
    </source>
</evidence>
<dbReference type="PROSITE" id="PS50026">
    <property type="entry name" value="EGF_3"/>
    <property type="match status" value="3"/>
</dbReference>
<name>A0AAV4SN85_9ARAC</name>
<feature type="domain" description="EGF-like" evidence="6">
    <location>
        <begin position="437"/>
        <end position="474"/>
    </location>
</feature>
<dbReference type="SMART" id="SM00181">
    <property type="entry name" value="EGF"/>
    <property type="match status" value="4"/>
</dbReference>
<comment type="caution">
    <text evidence="7">The sequence shown here is derived from an EMBL/GenBank/DDBJ whole genome shotgun (WGS) entry which is preliminary data.</text>
</comment>
<dbReference type="GO" id="GO:0016020">
    <property type="term" value="C:membrane"/>
    <property type="evidence" value="ECO:0007669"/>
    <property type="project" value="UniProtKB-SubCell"/>
</dbReference>
<dbReference type="CDD" id="cd00110">
    <property type="entry name" value="LamG"/>
    <property type="match status" value="3"/>
</dbReference>
<reference evidence="7 8" key="1">
    <citation type="submission" date="2021-06" db="EMBL/GenBank/DDBJ databases">
        <title>Caerostris darwini draft genome.</title>
        <authorList>
            <person name="Kono N."/>
            <person name="Arakawa K."/>
        </authorList>
    </citation>
    <scope>NUCLEOTIDE SEQUENCE [LARGE SCALE GENOMIC DNA]</scope>
</reference>
<evidence type="ECO:0000259" key="5">
    <source>
        <dbReference type="PROSITE" id="PS50025"/>
    </source>
</evidence>
<dbReference type="Gene3D" id="2.10.25.10">
    <property type="entry name" value="Laminin"/>
    <property type="match status" value="4"/>
</dbReference>
<dbReference type="InterPro" id="IPR001791">
    <property type="entry name" value="Laminin_G"/>
</dbReference>
<gene>
    <name evidence="7" type="ORF">CDAR_239281</name>
</gene>
<dbReference type="PROSITE" id="PS50025">
    <property type="entry name" value="LAM_G_DOMAIN"/>
    <property type="match status" value="3"/>
</dbReference>
<dbReference type="PROSITE" id="PS01186">
    <property type="entry name" value="EGF_2"/>
    <property type="match status" value="3"/>
</dbReference>
<protein>
    <recommendedName>
        <fullName evidence="9">Pikachurin</fullName>
    </recommendedName>
</protein>
<dbReference type="PANTHER" id="PTHR15036">
    <property type="entry name" value="PIKACHURIN-LIKE PROTEIN"/>
    <property type="match status" value="1"/>
</dbReference>
<evidence type="ECO:0008006" key="9">
    <source>
        <dbReference type="Google" id="ProtNLM"/>
    </source>
</evidence>
<dbReference type="Proteomes" id="UP001054837">
    <property type="component" value="Unassembled WGS sequence"/>
</dbReference>
<feature type="compositionally biased region" description="Basic and acidic residues" evidence="4">
    <location>
        <begin position="39"/>
        <end position="48"/>
    </location>
</feature>
<feature type="region of interest" description="Disordered" evidence="4">
    <location>
        <begin position="13"/>
        <end position="48"/>
    </location>
</feature>
<feature type="domain" description="EGF-like" evidence="6">
    <location>
        <begin position="655"/>
        <end position="690"/>
    </location>
</feature>
<dbReference type="InterPro" id="IPR050372">
    <property type="entry name" value="Neurexin-related_CASP"/>
</dbReference>
<dbReference type="SUPFAM" id="SSF49899">
    <property type="entry name" value="Concanavalin A-like lectins/glucanases"/>
    <property type="match status" value="3"/>
</dbReference>
<feature type="domain" description="Laminin G" evidence="5">
    <location>
        <begin position="697"/>
        <end position="877"/>
    </location>
</feature>
<evidence type="ECO:0000259" key="6">
    <source>
        <dbReference type="PROSITE" id="PS50026"/>
    </source>
</evidence>
<dbReference type="Pfam" id="PF00008">
    <property type="entry name" value="EGF"/>
    <property type="match status" value="1"/>
</dbReference>
<dbReference type="GO" id="GO:0048513">
    <property type="term" value="P:animal organ development"/>
    <property type="evidence" value="ECO:0007669"/>
    <property type="project" value="UniProtKB-ARBA"/>
</dbReference>
<dbReference type="EMBL" id="BPLQ01008169">
    <property type="protein sequence ID" value="GIY35449.1"/>
    <property type="molecule type" value="Genomic_DNA"/>
</dbReference>
<dbReference type="AlphaFoldDB" id="A0AAV4SN85"/>
<dbReference type="CDD" id="cd00054">
    <property type="entry name" value="EGF_CA"/>
    <property type="match status" value="3"/>
</dbReference>
<dbReference type="InterPro" id="IPR013320">
    <property type="entry name" value="ConA-like_dom_sf"/>
</dbReference>
<evidence type="ECO:0000313" key="7">
    <source>
        <dbReference type="EMBL" id="GIY35449.1"/>
    </source>
</evidence>
<feature type="disulfide bond" evidence="2">
    <location>
        <begin position="243"/>
        <end position="252"/>
    </location>
</feature>
<feature type="disulfide bond" evidence="2">
    <location>
        <begin position="680"/>
        <end position="689"/>
    </location>
</feature>
<sequence>MVGNFKDMTANDQIRLQFPNEQDKGLAKSESRATSNPFERTDGDGRGECREDSPCQHLCFDLHDGTFECACKDGFTLSVNGYSCIENSKLRERDWRNSTLWMENGTSSEEFYNSDDIDSFHMLNDETPESRAYKLSHQKDGVEINFETLDKDFKTRTHPRAISYEHLHENSASRSLNSFNIHSQEQAVPKTVGTGDAYQPMNTVAVSTPSVHQVFHTCSELQCEHGGICVFEETSKHSVRCKCPLGYSGTYCELAVEAKYPRFRDDSYVGLPILRDAHKSMQVTLEFRPEANDGLILYSGEKLDLRGDFISITLNKGFIEFRFDCGMGEGVLISDQPVVLRSWNTLTIYRDRWDAWMQLNSGTQVQGRSKGLFSRITFRLSLYLGGSPNISLIADRTQVQTSFKGCLRHLAINRHVYDFRPQPRGDALEGSDIDECSADVCSKVTCLNGGQCVAASPDYGVCLCPLGFIGDKCESAMELIVPLFNGSSYLQYPGLGNTVLSFIELQIVFKPYRPNGVLFYNGYKMDGTGDFISLNLINGYLEFRFDLGTGAAVIRSEEPLPVGEWHSVFISRTGRDGILEVNDQPRVEGASPGAFTQMSLPLNMYIGGVHDARDVARKASITESFTGCIQKVVINGKTLKLVDDALAGINVANCLHSCVEEPCKNGGHCEPKMAYYSCHCHLGFAGNNCETEVTEMIAEPMFTGASYLHYLDENIVKRIRGNKLDIKLKFRSFGPSGLLLWSGKKEMSASADYLSLGLKDGYLHFQYNLGSGEVIIVYNSTRVDDGKWHTIRATRIEQDGSLIVDSGITAKGTSPGILNQLNVNNGLYLGGMESIASLSMNKYHSGLVGCLANVTLSTNYHIRLITHATTGINIQACL</sequence>
<proteinExistence type="predicted"/>